<accession>A0A3Q1GX20</accession>
<dbReference type="Gene3D" id="3.80.10.10">
    <property type="entry name" value="Ribonuclease Inhibitor"/>
    <property type="match status" value="1"/>
</dbReference>
<dbReference type="PANTHER" id="PTHR24106">
    <property type="entry name" value="NACHT, LRR AND CARD DOMAINS-CONTAINING"/>
    <property type="match status" value="1"/>
</dbReference>
<dbReference type="Ensembl" id="ENSAPOT00000005787.1">
    <property type="protein sequence ID" value="ENSAPOP00000006951.1"/>
    <property type="gene ID" value="ENSAPOG00000008824.1"/>
</dbReference>
<keyword evidence="1" id="KW-0433">Leucine-rich repeat</keyword>
<dbReference type="Ensembl" id="ENSAPOT00000013172.1">
    <property type="protein sequence ID" value="ENSAPOP00000002601.1"/>
    <property type="gene ID" value="ENSAPOG00000004004.1"/>
</dbReference>
<sequence length="62" mass="7129">MFHSLCRLSSCNLSEESCFFLALTLISHLEELDLSFNRLGDSGIKFLSDLLKEPHCRLKTLR</sequence>
<proteinExistence type="predicted"/>
<dbReference type="PROSITE" id="PS51450">
    <property type="entry name" value="LRR"/>
    <property type="match status" value="1"/>
</dbReference>
<dbReference type="Proteomes" id="UP000257200">
    <property type="component" value="Unplaced"/>
</dbReference>
<reference evidence="3" key="1">
    <citation type="submission" date="2025-05" db="UniProtKB">
        <authorList>
            <consortium name="Ensembl"/>
        </authorList>
    </citation>
    <scope>IDENTIFICATION</scope>
</reference>
<evidence type="ECO:0000313" key="4">
    <source>
        <dbReference type="Proteomes" id="UP000257200"/>
    </source>
</evidence>
<dbReference type="STRING" id="80966.ENSAPOP00000002601"/>
<name>A0A3Q1GX20_9TELE</name>
<dbReference type="AlphaFoldDB" id="A0A3Q1GX20"/>
<dbReference type="GeneTree" id="ENSGT01150000287957"/>
<dbReference type="InterPro" id="IPR001611">
    <property type="entry name" value="Leu-rich_rpt"/>
</dbReference>
<evidence type="ECO:0000256" key="1">
    <source>
        <dbReference type="ARBA" id="ARBA00022614"/>
    </source>
</evidence>
<evidence type="ECO:0008006" key="5">
    <source>
        <dbReference type="Google" id="ProtNLM"/>
    </source>
</evidence>
<dbReference type="Pfam" id="PF13516">
    <property type="entry name" value="LRR_6"/>
    <property type="match status" value="1"/>
</dbReference>
<keyword evidence="2" id="KW-0677">Repeat</keyword>
<dbReference type="Ensembl" id="ENSAPOT00000025457.1">
    <property type="protein sequence ID" value="ENSAPOP00000031962.1"/>
    <property type="gene ID" value="ENSAPOG00000019556.1"/>
</dbReference>
<dbReference type="InterPro" id="IPR051261">
    <property type="entry name" value="NLR"/>
</dbReference>
<evidence type="ECO:0000313" key="3">
    <source>
        <dbReference type="Ensembl" id="ENSAPOP00000031962.1"/>
    </source>
</evidence>
<protein>
    <recommendedName>
        <fullName evidence="5">NACHT LRR and PYD domain-containing protein</fullName>
    </recommendedName>
</protein>
<organism evidence="3 4">
    <name type="scientific">Acanthochromis polyacanthus</name>
    <name type="common">spiny chromis</name>
    <dbReference type="NCBI Taxonomy" id="80966"/>
    <lineage>
        <taxon>Eukaryota</taxon>
        <taxon>Metazoa</taxon>
        <taxon>Chordata</taxon>
        <taxon>Craniata</taxon>
        <taxon>Vertebrata</taxon>
        <taxon>Euteleostomi</taxon>
        <taxon>Actinopterygii</taxon>
        <taxon>Neopterygii</taxon>
        <taxon>Teleostei</taxon>
        <taxon>Neoteleostei</taxon>
        <taxon>Acanthomorphata</taxon>
        <taxon>Ovalentaria</taxon>
        <taxon>Pomacentridae</taxon>
        <taxon>Acanthochromis</taxon>
    </lineage>
</organism>
<dbReference type="SUPFAM" id="SSF52047">
    <property type="entry name" value="RNI-like"/>
    <property type="match status" value="1"/>
</dbReference>
<evidence type="ECO:0000256" key="2">
    <source>
        <dbReference type="ARBA" id="ARBA00022737"/>
    </source>
</evidence>
<keyword evidence="4" id="KW-1185">Reference proteome</keyword>
<dbReference type="InterPro" id="IPR032675">
    <property type="entry name" value="LRR_dom_sf"/>
</dbReference>